<dbReference type="CDD" id="cd12087">
    <property type="entry name" value="TM_EGFR-like"/>
    <property type="match status" value="1"/>
</dbReference>
<keyword evidence="2" id="KW-0472">Membrane</keyword>
<proteinExistence type="predicted"/>
<feature type="compositionally biased region" description="Gly residues" evidence="1">
    <location>
        <begin position="449"/>
        <end position="459"/>
    </location>
</feature>
<organism evidence="4 5">
    <name type="scientific">Polyplosphaeria fusca</name>
    <dbReference type="NCBI Taxonomy" id="682080"/>
    <lineage>
        <taxon>Eukaryota</taxon>
        <taxon>Fungi</taxon>
        <taxon>Dikarya</taxon>
        <taxon>Ascomycota</taxon>
        <taxon>Pezizomycotina</taxon>
        <taxon>Dothideomycetes</taxon>
        <taxon>Pleosporomycetidae</taxon>
        <taxon>Pleosporales</taxon>
        <taxon>Tetraplosphaeriaceae</taxon>
        <taxon>Polyplosphaeria</taxon>
    </lineage>
</organism>
<feature type="compositionally biased region" description="Low complexity" evidence="1">
    <location>
        <begin position="178"/>
        <end position="189"/>
    </location>
</feature>
<protein>
    <submittedName>
        <fullName evidence="4">Uncharacterized protein</fullName>
    </submittedName>
</protein>
<feature type="region of interest" description="Disordered" evidence="1">
    <location>
        <begin position="431"/>
        <end position="480"/>
    </location>
</feature>
<dbReference type="EMBL" id="ML996132">
    <property type="protein sequence ID" value="KAF2735718.1"/>
    <property type="molecule type" value="Genomic_DNA"/>
</dbReference>
<feature type="chain" id="PRO_5040329725" evidence="3">
    <location>
        <begin position="23"/>
        <end position="480"/>
    </location>
</feature>
<evidence type="ECO:0000256" key="3">
    <source>
        <dbReference type="SAM" id="SignalP"/>
    </source>
</evidence>
<sequence length="480" mass="48999">MPRAILTCLPAVLALFVRVSLSADAKCYYPNGEEAQEKPCSNADGAACCPDKWECLDNGLCYYDANKIWGTYSCTDQSWNSTGCPSNLCTYDMQRVGGESMTQCSDQNNQWCCNADNVHVDCCKESPEPRPFFSLASGKPYATIGTGDLPSDAPNLASITGLASGTQSGGGSTPTPSPSSNGDSSRGSSAVTAEGSTVPEPITSVRTSVSSGSDGVSTQVVTSVITPPASTNNPSSTSSDDNGSNDHIGLIVGCAVGIPLALALAGIIFWMLRKRRHQKNTNPYDSPEPFANDSLGASPAFAGGAKLHKPGATTYKSETNVPELSGQSVGPARPISTIKGRAELESGGGFAPGAPNPYAPNTVGLGGGTGHTPPSSWGSAPPGYSPGMNTQQWNAQAHGMQGPGAPVEADGTAVAAPAPVAAYTAQNPAATEGGRYIPYRPPQHQQQGSYGGVGGGGGTHLSDVPEMSELGSVRTPPPAG</sequence>
<evidence type="ECO:0000256" key="1">
    <source>
        <dbReference type="SAM" id="MobiDB-lite"/>
    </source>
</evidence>
<evidence type="ECO:0000313" key="4">
    <source>
        <dbReference type="EMBL" id="KAF2735718.1"/>
    </source>
</evidence>
<keyword evidence="3" id="KW-0732">Signal</keyword>
<accession>A0A9P4V410</accession>
<evidence type="ECO:0000256" key="2">
    <source>
        <dbReference type="SAM" id="Phobius"/>
    </source>
</evidence>
<gene>
    <name evidence="4" type="ORF">EJ04DRAFT_542841</name>
</gene>
<dbReference type="AlphaFoldDB" id="A0A9P4V410"/>
<feature type="region of interest" description="Disordered" evidence="1">
    <location>
        <begin position="311"/>
        <end position="391"/>
    </location>
</feature>
<keyword evidence="5" id="KW-1185">Reference proteome</keyword>
<reference evidence="4" key="1">
    <citation type="journal article" date="2020" name="Stud. Mycol.">
        <title>101 Dothideomycetes genomes: a test case for predicting lifestyles and emergence of pathogens.</title>
        <authorList>
            <person name="Haridas S."/>
            <person name="Albert R."/>
            <person name="Binder M."/>
            <person name="Bloem J."/>
            <person name="Labutti K."/>
            <person name="Salamov A."/>
            <person name="Andreopoulos B."/>
            <person name="Baker S."/>
            <person name="Barry K."/>
            <person name="Bills G."/>
            <person name="Bluhm B."/>
            <person name="Cannon C."/>
            <person name="Castanera R."/>
            <person name="Culley D."/>
            <person name="Daum C."/>
            <person name="Ezra D."/>
            <person name="Gonzalez J."/>
            <person name="Henrissat B."/>
            <person name="Kuo A."/>
            <person name="Liang C."/>
            <person name="Lipzen A."/>
            <person name="Lutzoni F."/>
            <person name="Magnuson J."/>
            <person name="Mondo S."/>
            <person name="Nolan M."/>
            <person name="Ohm R."/>
            <person name="Pangilinan J."/>
            <person name="Park H.-J."/>
            <person name="Ramirez L."/>
            <person name="Alfaro M."/>
            <person name="Sun H."/>
            <person name="Tritt A."/>
            <person name="Yoshinaga Y."/>
            <person name="Zwiers L.-H."/>
            <person name="Turgeon B."/>
            <person name="Goodwin S."/>
            <person name="Spatafora J."/>
            <person name="Crous P."/>
            <person name="Grigoriev I."/>
        </authorList>
    </citation>
    <scope>NUCLEOTIDE SEQUENCE</scope>
    <source>
        <strain evidence="4">CBS 125425</strain>
    </source>
</reference>
<feature type="compositionally biased region" description="Low complexity" evidence="1">
    <location>
        <begin position="203"/>
        <end position="217"/>
    </location>
</feature>
<feature type="signal peptide" evidence="3">
    <location>
        <begin position="1"/>
        <end position="22"/>
    </location>
</feature>
<dbReference type="Proteomes" id="UP000799444">
    <property type="component" value="Unassembled WGS sequence"/>
</dbReference>
<feature type="region of interest" description="Disordered" evidence="1">
    <location>
        <begin position="146"/>
        <end position="217"/>
    </location>
</feature>
<keyword evidence="2" id="KW-1133">Transmembrane helix</keyword>
<comment type="caution">
    <text evidence="4">The sequence shown here is derived from an EMBL/GenBank/DDBJ whole genome shotgun (WGS) entry which is preliminary data.</text>
</comment>
<evidence type="ECO:0000313" key="5">
    <source>
        <dbReference type="Proteomes" id="UP000799444"/>
    </source>
</evidence>
<feature type="transmembrane region" description="Helical" evidence="2">
    <location>
        <begin position="248"/>
        <end position="272"/>
    </location>
</feature>
<name>A0A9P4V410_9PLEO</name>
<dbReference type="OrthoDB" id="5215637at2759"/>
<keyword evidence="2" id="KW-0812">Transmembrane</keyword>
<feature type="compositionally biased region" description="Polar residues" evidence="1">
    <location>
        <begin position="314"/>
        <end position="328"/>
    </location>
</feature>